<feature type="signal peptide" evidence="5">
    <location>
        <begin position="1"/>
        <end position="19"/>
    </location>
</feature>
<dbReference type="Gene3D" id="2.120.10.30">
    <property type="entry name" value="TolB, C-terminal domain"/>
    <property type="match status" value="1"/>
</dbReference>
<dbReference type="AlphaFoldDB" id="A0A1M6LUF4"/>
<dbReference type="InterPro" id="IPR009722">
    <property type="entry name" value="YjiK/CarP"/>
</dbReference>
<dbReference type="EMBL" id="FQYN01000010">
    <property type="protein sequence ID" value="SHJ74800.1"/>
    <property type="molecule type" value="Genomic_DNA"/>
</dbReference>
<evidence type="ECO:0000256" key="3">
    <source>
        <dbReference type="ARBA" id="ARBA00022475"/>
    </source>
</evidence>
<gene>
    <name evidence="6" type="ORF">SAMN02745146_0057</name>
</gene>
<proteinExistence type="inferred from homology"/>
<dbReference type="SUPFAM" id="SSF101898">
    <property type="entry name" value="NHL repeat"/>
    <property type="match status" value="1"/>
</dbReference>
<organism evidence="6 7">
    <name type="scientific">Hymenobacter daecheongensis DSM 21074</name>
    <dbReference type="NCBI Taxonomy" id="1121955"/>
    <lineage>
        <taxon>Bacteria</taxon>
        <taxon>Pseudomonadati</taxon>
        <taxon>Bacteroidota</taxon>
        <taxon>Cytophagia</taxon>
        <taxon>Cytophagales</taxon>
        <taxon>Hymenobacteraceae</taxon>
        <taxon>Hymenobacter</taxon>
    </lineage>
</organism>
<reference evidence="6 7" key="1">
    <citation type="submission" date="2016-11" db="EMBL/GenBank/DDBJ databases">
        <authorList>
            <person name="Jaros S."/>
            <person name="Januszkiewicz K."/>
            <person name="Wedrychowicz H."/>
        </authorList>
    </citation>
    <scope>NUCLEOTIDE SEQUENCE [LARGE SCALE GENOMIC DNA]</scope>
    <source>
        <strain evidence="6 7">DSM 21074</strain>
    </source>
</reference>
<evidence type="ECO:0000256" key="4">
    <source>
        <dbReference type="ARBA" id="ARBA00023136"/>
    </source>
</evidence>
<protein>
    <submittedName>
        <fullName evidence="6">SdiA-regulated</fullName>
    </submittedName>
</protein>
<name>A0A1M6LUF4_9BACT</name>
<dbReference type="Pfam" id="PF06977">
    <property type="entry name" value="SdiA-regulated"/>
    <property type="match status" value="1"/>
</dbReference>
<evidence type="ECO:0000256" key="2">
    <source>
        <dbReference type="ARBA" id="ARBA00009852"/>
    </source>
</evidence>
<dbReference type="RefSeq" id="WP_073112217.1">
    <property type="nucleotide sequence ID" value="NZ_FQYN01000010.1"/>
</dbReference>
<sequence>MKNRLLPFCLLLATGAATAQPGPASYDLSRPTATYALPPELREISGLALLPNQRVGCIEDQTGTIFIYNLRTRRIDKTLHFGKKGDYEDVARLKDGWLVLRSDGTLFKHSDQGLTTTYRTGLTAANNPEGLAYDAATNTLLVACKGVANEGQPDQKRAIYRLDPTTYRSSSKPAFLLDVAQLIALDQQQGQGTAINRFAPSAVAVQPGTRHIFVLAASGNALAELDAQGTPLRVRKLPRKRFPQPEGLAFAPNGDLYIASEQGDNGDSGLIQFFKMSAAAGK</sequence>
<evidence type="ECO:0000256" key="5">
    <source>
        <dbReference type="SAM" id="SignalP"/>
    </source>
</evidence>
<dbReference type="Proteomes" id="UP000184418">
    <property type="component" value="Unassembled WGS sequence"/>
</dbReference>
<keyword evidence="3" id="KW-1003">Cell membrane</keyword>
<dbReference type="GO" id="GO:0005886">
    <property type="term" value="C:plasma membrane"/>
    <property type="evidence" value="ECO:0007669"/>
    <property type="project" value="UniProtKB-SubCell"/>
</dbReference>
<keyword evidence="5" id="KW-0732">Signal</keyword>
<comment type="subcellular location">
    <subcellularLocation>
        <location evidence="1">Cell membrane</location>
    </subcellularLocation>
</comment>
<keyword evidence="7" id="KW-1185">Reference proteome</keyword>
<evidence type="ECO:0000313" key="6">
    <source>
        <dbReference type="EMBL" id="SHJ74800.1"/>
    </source>
</evidence>
<evidence type="ECO:0000256" key="1">
    <source>
        <dbReference type="ARBA" id="ARBA00004236"/>
    </source>
</evidence>
<evidence type="ECO:0000313" key="7">
    <source>
        <dbReference type="Proteomes" id="UP000184418"/>
    </source>
</evidence>
<keyword evidence="4" id="KW-0472">Membrane</keyword>
<dbReference type="InterPro" id="IPR011042">
    <property type="entry name" value="6-blade_b-propeller_TolB-like"/>
</dbReference>
<accession>A0A1M6LUF4</accession>
<dbReference type="OrthoDB" id="5292493at2"/>
<feature type="chain" id="PRO_5012387059" evidence="5">
    <location>
        <begin position="20"/>
        <end position="282"/>
    </location>
</feature>
<dbReference type="STRING" id="1121955.SAMN02745146_0057"/>
<comment type="similarity">
    <text evidence="2">Belongs to the YjiK family.</text>
</comment>